<comment type="caution">
    <text evidence="1">The sequence shown here is derived from an EMBL/GenBank/DDBJ whole genome shotgun (WGS) entry which is preliminary data.</text>
</comment>
<accession>A0ABV6JQ53</accession>
<dbReference type="Gene3D" id="3.40.50.300">
    <property type="entry name" value="P-loop containing nucleotide triphosphate hydrolases"/>
    <property type="match status" value="1"/>
</dbReference>
<organism evidence="1 2">
    <name type="scientific">Roseomonas elaeocarpi</name>
    <dbReference type="NCBI Taxonomy" id="907779"/>
    <lineage>
        <taxon>Bacteria</taxon>
        <taxon>Pseudomonadati</taxon>
        <taxon>Pseudomonadota</taxon>
        <taxon>Alphaproteobacteria</taxon>
        <taxon>Acetobacterales</taxon>
        <taxon>Roseomonadaceae</taxon>
        <taxon>Roseomonas</taxon>
    </lineage>
</organism>
<dbReference type="InterPro" id="IPR027417">
    <property type="entry name" value="P-loop_NTPase"/>
</dbReference>
<dbReference type="Proteomes" id="UP001589865">
    <property type="component" value="Unassembled WGS sequence"/>
</dbReference>
<gene>
    <name evidence="1" type="ORF">ACFFGY_04250</name>
</gene>
<keyword evidence="2" id="KW-1185">Reference proteome</keyword>
<sequence>MSRVPQESGVIVFMLEHEGIETAISTGHLPTSPQILFGELLDFAENRLRMQEGYYLDYKHDVPKSFSDAHGQAVLRLALGFYNAFGGLIIFGVQDKTLSILGTSGPFPIEAFNRIFTDFTNASIEAKHARYLIKSADGAESGRFIDVVLISRRGLQKPVRLTTELAGYGEGTIFVRERHEVVQAKARHWPMLYSANRAPPSLQPDFASTGIHRSLPPSPSTMKEFIARDSLTENLWDWFVFGKKLRLYLYGPGGSGKSTLAFEFATAVAEHGNELLFSNNKKLDYVIYLSGKETELNVLYRSQQYFDSKQFSSAIEQFVEILYHSGACTRLECVGLNEDALLQRLSDLFKSFNGLIVLDDIDALSRRKVDTGEEALFTELVSTNCRTRLLYTLRHPPGHALSSSVQVPGLHPVTEFEPFVTACAVQFATLPPSEHERETIFEESGGLPLLIESIVGLRKYSGNYQLAIKSFKDKGGDEARRYLYQREYDRLDKNGRGRQVLAALSLVPAGFHVDALLAVVGTSTQQIADALSECGSIFLSIINDANSGTLYQISPPALPFVSDISRKAPFFPTLEQKVQRFNAEYFRISPREQTIVQEMERLFLMRDFVRASQLGEAVVHEGSEASASPQVRALTGRAFTELGSSYVEKAREHFKWAHQMRYRNIEMLRSWFHIEMNSEYGLEDAEHICQIVLQDERFQGLLKGEFYSKLGYVYHSRAMKVLGVRRDSAFEWLRKAVDAYMEALWLGEKADRRSIDTTLSWLERPLNRLEAACRNDFEQFLLLIELLADRKHDAHVEGARIIAASLTRWGTSASPDSRQRAAGRASKTIIKIRRNFADLDQNVGFKILFVAVTSVKEHLEAIEQAASLRS</sequence>
<proteinExistence type="predicted"/>
<dbReference type="InterPro" id="IPR038461">
    <property type="entry name" value="Schlafen_AlbA_2_dom_sf"/>
</dbReference>
<dbReference type="EMBL" id="JBHLUN010000002">
    <property type="protein sequence ID" value="MFC0407447.1"/>
    <property type="molecule type" value="Genomic_DNA"/>
</dbReference>
<dbReference type="Gene3D" id="3.30.950.30">
    <property type="entry name" value="Schlafen, AAA domain"/>
    <property type="match status" value="1"/>
</dbReference>
<dbReference type="RefSeq" id="WP_377043146.1">
    <property type="nucleotide sequence ID" value="NZ_JBHLUN010000002.1"/>
</dbReference>
<reference evidence="1 2" key="1">
    <citation type="submission" date="2024-09" db="EMBL/GenBank/DDBJ databases">
        <authorList>
            <person name="Sun Q."/>
            <person name="Mori K."/>
        </authorList>
    </citation>
    <scope>NUCLEOTIDE SEQUENCE [LARGE SCALE GENOMIC DNA]</scope>
    <source>
        <strain evidence="1 2">TBRC 5777</strain>
    </source>
</reference>
<evidence type="ECO:0000313" key="2">
    <source>
        <dbReference type="Proteomes" id="UP001589865"/>
    </source>
</evidence>
<protein>
    <recommendedName>
        <fullName evidence="3">AAA+ ATPase domain-containing protein</fullName>
    </recommendedName>
</protein>
<evidence type="ECO:0000313" key="1">
    <source>
        <dbReference type="EMBL" id="MFC0407447.1"/>
    </source>
</evidence>
<name>A0ABV6JQ53_9PROT</name>
<evidence type="ECO:0008006" key="3">
    <source>
        <dbReference type="Google" id="ProtNLM"/>
    </source>
</evidence>
<dbReference type="SUPFAM" id="SSF52540">
    <property type="entry name" value="P-loop containing nucleoside triphosphate hydrolases"/>
    <property type="match status" value="1"/>
</dbReference>